<proteinExistence type="predicted"/>
<dbReference type="EMBL" id="JFZA02000026">
    <property type="protein sequence ID" value="KFG89500.1"/>
    <property type="molecule type" value="Genomic_DNA"/>
</dbReference>
<protein>
    <submittedName>
        <fullName evidence="1">Uncharacterized protein</fullName>
    </submittedName>
</protein>
<name>A0A086P7Y2_SPHHM</name>
<keyword evidence="2" id="KW-1185">Reference proteome</keyword>
<dbReference type="Proteomes" id="UP000024284">
    <property type="component" value="Unassembled WGS sequence"/>
</dbReference>
<gene>
    <name evidence="1" type="ORF">BV98_002696</name>
</gene>
<sequence>MDERGHSYLLSRARRFRRIAREVSDKATSNNLHTIAEGFDAEAKTMELGEKIVPPSK</sequence>
<organism evidence="1 2">
    <name type="scientific">Sphingobium herbicidovorans (strain ATCC 700291 / DSM 11019 / CCUG 56400 / KCTC 2939 / LMG 18315 / NBRC 16415 / MH)</name>
    <name type="common">Sphingomonas herbicidovorans</name>
    <dbReference type="NCBI Taxonomy" id="1219045"/>
    <lineage>
        <taxon>Bacteria</taxon>
        <taxon>Pseudomonadati</taxon>
        <taxon>Pseudomonadota</taxon>
        <taxon>Alphaproteobacteria</taxon>
        <taxon>Sphingomonadales</taxon>
        <taxon>Sphingomonadaceae</taxon>
        <taxon>Sphingobium</taxon>
    </lineage>
</organism>
<reference evidence="1" key="1">
    <citation type="submission" date="2014-08" db="EMBL/GenBank/DDBJ databases">
        <title>Draft genome sequences of Sphingobium herbicidovorans.</title>
        <authorList>
            <person name="Gan H.M."/>
            <person name="Gan H.Y."/>
            <person name="Savka M.A."/>
        </authorList>
    </citation>
    <scope>NUCLEOTIDE SEQUENCE [LARGE SCALE GENOMIC DNA]</scope>
    <source>
        <strain evidence="1">NBRC 16415</strain>
    </source>
</reference>
<evidence type="ECO:0000313" key="2">
    <source>
        <dbReference type="Proteomes" id="UP000024284"/>
    </source>
</evidence>
<dbReference type="AlphaFoldDB" id="A0A086P7Y2"/>
<accession>A0A086P7Y2</accession>
<evidence type="ECO:0000313" key="1">
    <source>
        <dbReference type="EMBL" id="KFG89500.1"/>
    </source>
</evidence>
<comment type="caution">
    <text evidence="1">The sequence shown here is derived from an EMBL/GenBank/DDBJ whole genome shotgun (WGS) entry which is preliminary data.</text>
</comment>